<protein>
    <submittedName>
        <fullName evidence="1">Uncharacterized protein</fullName>
    </submittedName>
</protein>
<dbReference type="AlphaFoldDB" id="A0A6C0IQ63"/>
<dbReference type="EMBL" id="MN740234">
    <property type="protein sequence ID" value="QHT95132.1"/>
    <property type="molecule type" value="Genomic_DNA"/>
</dbReference>
<accession>A0A6C0IQ63</accession>
<name>A0A6C0IQ63_9ZZZZ</name>
<proteinExistence type="predicted"/>
<organism evidence="1">
    <name type="scientific">viral metagenome</name>
    <dbReference type="NCBI Taxonomy" id="1070528"/>
    <lineage>
        <taxon>unclassified sequences</taxon>
        <taxon>metagenomes</taxon>
        <taxon>organismal metagenomes</taxon>
    </lineage>
</organism>
<evidence type="ECO:0000313" key="1">
    <source>
        <dbReference type="EMBL" id="QHT95132.1"/>
    </source>
</evidence>
<sequence>MNTNQIAMIHMSELRPEIAEYVKRLKIIRGLRKKVAKQISRTVKTVKFTKWVKKRGKSLKKARSSKQSPTIKEVKTYRRIVRSFSKKGKHQSEKVWRSVEHYSLKDGETWTDLWAYDTKRPTKRTHTFWFPLKLEDKISA</sequence>
<reference evidence="1" key="1">
    <citation type="journal article" date="2020" name="Nature">
        <title>Giant virus diversity and host interactions through global metagenomics.</title>
        <authorList>
            <person name="Schulz F."/>
            <person name="Roux S."/>
            <person name="Paez-Espino D."/>
            <person name="Jungbluth S."/>
            <person name="Walsh D.A."/>
            <person name="Denef V.J."/>
            <person name="McMahon K.D."/>
            <person name="Konstantinidis K.T."/>
            <person name="Eloe-Fadrosh E.A."/>
            <person name="Kyrpides N.C."/>
            <person name="Woyke T."/>
        </authorList>
    </citation>
    <scope>NUCLEOTIDE SEQUENCE</scope>
    <source>
        <strain evidence="1">GVMAG-M-3300024261-37</strain>
    </source>
</reference>